<dbReference type="Proteomes" id="UP000616151">
    <property type="component" value="Unassembled WGS sequence"/>
</dbReference>
<keyword evidence="2" id="KW-1185">Reference proteome</keyword>
<reference evidence="1" key="1">
    <citation type="submission" date="2021-01" db="EMBL/GenBank/DDBJ databases">
        <authorList>
            <person name="Sun Q."/>
        </authorList>
    </citation>
    <scope>NUCLEOTIDE SEQUENCE</scope>
    <source>
        <strain evidence="1">YIM B02566</strain>
    </source>
</reference>
<proteinExistence type="predicted"/>
<dbReference type="EC" id="1.5.3.2" evidence="1"/>
<comment type="caution">
    <text evidence="1">The sequence shown here is derived from an EMBL/GenBank/DDBJ whole genome shotgun (WGS) entry which is preliminary data.</text>
</comment>
<accession>A0ACC5R5N4</accession>
<sequence length="390" mass="42676">MNFHVAVIGGGVMGCAAARAMAARNERVVLFEAAEVGHKKGSSQGQTRIIRLAYSDPFYIPLCRAAYPAWRRLEAEAGEPLLHVSGGLDIAMGDVPSWQATAAAMKVAEVPHEVLDRAGLARRFPQFRLPDDAVGLFQPDAAVLHADRCLAALADNARQSGATFKEYEAVLSVRPVAAGFEIKTRKGSYRADRLVVAAGVRTNEMLCGLALDLPLTVSKEQVAYFQPRERAHFVAGTFPVFILHLGGKLLSSGFPLIREDGMKLMIENKRAAADDDDAPDLRLLVDLERQVRRILPGLYPEAARVETCRYTLTPDEDFIIDRHPRDPRITVISACSGHGFKFAPLFGEAVADLSTHRTPSIDLGPFRIDRPALKQNLTASEDVGNRRRSS</sequence>
<protein>
    <submittedName>
        <fullName evidence="1">N-methyl-L-tryptophan oxidase</fullName>
        <ecNumber evidence="1">1.5.3.2</ecNumber>
    </submittedName>
</protein>
<evidence type="ECO:0000313" key="1">
    <source>
        <dbReference type="EMBL" id="MBK1867959.1"/>
    </source>
</evidence>
<evidence type="ECO:0000313" key="2">
    <source>
        <dbReference type="Proteomes" id="UP000616151"/>
    </source>
</evidence>
<name>A0ACC5R5N4_9HYPH</name>
<gene>
    <name evidence="1" type="primary">solA</name>
    <name evidence="1" type="ORF">JHL16_16500</name>
</gene>
<organism evidence="1 2">
    <name type="scientific">Taklimakanibacter albus</name>
    <dbReference type="NCBI Taxonomy" id="2800327"/>
    <lineage>
        <taxon>Bacteria</taxon>
        <taxon>Pseudomonadati</taxon>
        <taxon>Pseudomonadota</taxon>
        <taxon>Alphaproteobacteria</taxon>
        <taxon>Hyphomicrobiales</taxon>
        <taxon>Aestuariivirgaceae</taxon>
        <taxon>Taklimakanibacter</taxon>
    </lineage>
</organism>
<keyword evidence="1" id="KW-0560">Oxidoreductase</keyword>
<dbReference type="EMBL" id="JAENHL010000007">
    <property type="protein sequence ID" value="MBK1867959.1"/>
    <property type="molecule type" value="Genomic_DNA"/>
</dbReference>